<dbReference type="InterPro" id="IPR056924">
    <property type="entry name" value="SH3_Tf2-1"/>
</dbReference>
<comment type="caution">
    <text evidence="2">The sequence shown here is derived from an EMBL/GenBank/DDBJ whole genome shotgun (WGS) entry which is preliminary data.</text>
</comment>
<evidence type="ECO:0000259" key="1">
    <source>
        <dbReference type="Pfam" id="PF24626"/>
    </source>
</evidence>
<proteinExistence type="predicted"/>
<name>A0AA47N7S9_MERPO</name>
<sequence>MKATFQKRQAVVQDPATASTVLDLFPRFLDTPGLIDQDFNMLFGDEVKCVVVDDLLLSAQQESDDGVWDCEVAAIFLLLHLLLPTSKGKNSAKISTTDAAGRLVKFLKVGRSMETFLKETGPAQPFLLCVGERRNSIQNVYIILDQKAIPSKMQTGVAAFDELFKVHFAFAVSYDEALCNLYTFIQTTVYGIGVGSVKESPRFQHGLYPGSSLCLRCGEAGCSFVFRTYFGYQRHLSRAHKDCGDSDSISDVEFGPATNVGASVSQPVNVDPPVTTALAARIAITFLRSLTASLLLLLLLPASHDSYDVSLNQELISPLHRRLEPICFFRHIKLQAGDGNKVEPKNYRKRQTRCGEDHHRSPLELGSLAVGEGVRQLLTKSNKSFHSGYAAAPQLAGHCSNLQAGHIPPVTGCAMEHVTESSDDFCISKWVECQEILAFFQPCTGWLGSWVKQGMFIKEGLYRGMDKLAPRWKGPYRVTRRTGPLNYEIVLEDSGEDLRVANVAQLKPCYPTANELDKQQHRRVMELFAEESDDEEFPGFPKADGGD</sequence>
<evidence type="ECO:0000313" key="2">
    <source>
        <dbReference type="EMBL" id="KAK0153146.1"/>
    </source>
</evidence>
<dbReference type="PANTHER" id="PTHR31025">
    <property type="entry name" value="SI:CH211-196P9.1-RELATED"/>
    <property type="match status" value="1"/>
</dbReference>
<evidence type="ECO:0000313" key="3">
    <source>
        <dbReference type="Proteomes" id="UP001174136"/>
    </source>
</evidence>
<reference evidence="2" key="1">
    <citation type="journal article" date="2023" name="Front. Mar. Sci.">
        <title>A new Merluccius polli reference genome to investigate the effects of global change in West African waters.</title>
        <authorList>
            <person name="Mateo J.L."/>
            <person name="Blanco-Fernandez C."/>
            <person name="Garcia-Vazquez E."/>
            <person name="Machado-Schiaffino G."/>
        </authorList>
    </citation>
    <scope>NUCLEOTIDE SEQUENCE</scope>
    <source>
        <strain evidence="2">C29</strain>
        <tissue evidence="2">Fin</tissue>
    </source>
</reference>
<feature type="domain" description="Tf2-1-like SH3-like" evidence="1">
    <location>
        <begin position="458"/>
        <end position="509"/>
    </location>
</feature>
<dbReference type="Proteomes" id="UP001174136">
    <property type="component" value="Unassembled WGS sequence"/>
</dbReference>
<protein>
    <recommendedName>
        <fullName evidence="1">Tf2-1-like SH3-like domain-containing protein</fullName>
    </recommendedName>
</protein>
<organism evidence="2 3">
    <name type="scientific">Merluccius polli</name>
    <name type="common">Benguela hake</name>
    <name type="synonym">Merluccius cadenati</name>
    <dbReference type="NCBI Taxonomy" id="89951"/>
    <lineage>
        <taxon>Eukaryota</taxon>
        <taxon>Metazoa</taxon>
        <taxon>Chordata</taxon>
        <taxon>Craniata</taxon>
        <taxon>Vertebrata</taxon>
        <taxon>Euteleostomi</taxon>
        <taxon>Actinopterygii</taxon>
        <taxon>Neopterygii</taxon>
        <taxon>Teleostei</taxon>
        <taxon>Neoteleostei</taxon>
        <taxon>Acanthomorphata</taxon>
        <taxon>Zeiogadaria</taxon>
        <taxon>Gadariae</taxon>
        <taxon>Gadiformes</taxon>
        <taxon>Gadoidei</taxon>
        <taxon>Merlucciidae</taxon>
        <taxon>Merluccius</taxon>
    </lineage>
</organism>
<gene>
    <name evidence="2" type="ORF">N1851_005163</name>
</gene>
<dbReference type="Pfam" id="PF24626">
    <property type="entry name" value="SH3_Tf2-1"/>
    <property type="match status" value="1"/>
</dbReference>
<dbReference type="EMBL" id="JAOPHQ010000863">
    <property type="protein sequence ID" value="KAK0153146.1"/>
    <property type="molecule type" value="Genomic_DNA"/>
</dbReference>
<dbReference type="AlphaFoldDB" id="A0AA47N7S9"/>
<keyword evidence="3" id="KW-1185">Reference proteome</keyword>
<accession>A0AA47N7S9</accession>
<dbReference type="PANTHER" id="PTHR31025:SF29">
    <property type="entry name" value="SI:CH211-196P9.1"/>
    <property type="match status" value="1"/>
</dbReference>